<reference evidence="2" key="1">
    <citation type="journal article" date="2023" name="G3 (Bethesda)">
        <title>A reference genome for the long-term kleptoplast-retaining sea slug Elysia crispata morphotype clarki.</title>
        <authorList>
            <person name="Eastman K.E."/>
            <person name="Pendleton A.L."/>
            <person name="Shaikh M.A."/>
            <person name="Suttiyut T."/>
            <person name="Ogas R."/>
            <person name="Tomko P."/>
            <person name="Gavelis G."/>
            <person name="Widhalm J.R."/>
            <person name="Wisecaver J.H."/>
        </authorList>
    </citation>
    <scope>NUCLEOTIDE SEQUENCE</scope>
    <source>
        <strain evidence="2">ECLA1</strain>
    </source>
</reference>
<protein>
    <submittedName>
        <fullName evidence="2">Uncharacterized protein</fullName>
    </submittedName>
</protein>
<evidence type="ECO:0000256" key="1">
    <source>
        <dbReference type="SAM" id="MobiDB-lite"/>
    </source>
</evidence>
<comment type="caution">
    <text evidence="2">The sequence shown here is derived from an EMBL/GenBank/DDBJ whole genome shotgun (WGS) entry which is preliminary data.</text>
</comment>
<accession>A0AAE1D6H4</accession>
<keyword evidence="3" id="KW-1185">Reference proteome</keyword>
<dbReference type="Proteomes" id="UP001283361">
    <property type="component" value="Unassembled WGS sequence"/>
</dbReference>
<sequence length="86" mass="9589">MCDHTELTAMTQIDRSEMDTQPQQVKDPLTNVRPCPSCHHLTAEGKEGERCMMGWLDLSPEHSCRSPDVNRPAVPSTGPTRVSSRL</sequence>
<name>A0AAE1D6H4_9GAST</name>
<feature type="compositionally biased region" description="Polar residues" evidence="1">
    <location>
        <begin position="8"/>
        <end position="24"/>
    </location>
</feature>
<feature type="region of interest" description="Disordered" evidence="1">
    <location>
        <begin position="62"/>
        <end position="86"/>
    </location>
</feature>
<dbReference type="AlphaFoldDB" id="A0AAE1D6H4"/>
<evidence type="ECO:0000313" key="3">
    <source>
        <dbReference type="Proteomes" id="UP001283361"/>
    </source>
</evidence>
<feature type="compositionally biased region" description="Polar residues" evidence="1">
    <location>
        <begin position="77"/>
        <end position="86"/>
    </location>
</feature>
<organism evidence="2 3">
    <name type="scientific">Elysia crispata</name>
    <name type="common">lettuce slug</name>
    <dbReference type="NCBI Taxonomy" id="231223"/>
    <lineage>
        <taxon>Eukaryota</taxon>
        <taxon>Metazoa</taxon>
        <taxon>Spiralia</taxon>
        <taxon>Lophotrochozoa</taxon>
        <taxon>Mollusca</taxon>
        <taxon>Gastropoda</taxon>
        <taxon>Heterobranchia</taxon>
        <taxon>Euthyneura</taxon>
        <taxon>Panpulmonata</taxon>
        <taxon>Sacoglossa</taxon>
        <taxon>Placobranchoidea</taxon>
        <taxon>Plakobranchidae</taxon>
        <taxon>Elysia</taxon>
    </lineage>
</organism>
<gene>
    <name evidence="2" type="ORF">RRG08_036943</name>
</gene>
<dbReference type="EMBL" id="JAWDGP010005162">
    <property type="protein sequence ID" value="KAK3759151.1"/>
    <property type="molecule type" value="Genomic_DNA"/>
</dbReference>
<proteinExistence type="predicted"/>
<feature type="region of interest" description="Disordered" evidence="1">
    <location>
        <begin position="1"/>
        <end position="32"/>
    </location>
</feature>
<evidence type="ECO:0000313" key="2">
    <source>
        <dbReference type="EMBL" id="KAK3759151.1"/>
    </source>
</evidence>